<accession>A0A0F3GZC8</accession>
<dbReference type="InterPro" id="IPR052548">
    <property type="entry name" value="Type_VII_TA_antitoxin"/>
</dbReference>
<gene>
    <name evidence="2" type="ORF">MBAV_000563</name>
</gene>
<sequence>MMDDILRKIVDVIAIGFQPERIILFGSVARGENSLESDYDICVIKKGVKHKRKFAQEIYKSLYGTKASVDVIVETPERFNELKDNPYLIYKSISEEGKLIYEK</sequence>
<dbReference type="PATRIC" id="fig|29290.4.peg.751"/>
<feature type="domain" description="Polymerase beta nucleotidyltransferase" evidence="1">
    <location>
        <begin position="8"/>
        <end position="103"/>
    </location>
</feature>
<dbReference type="SUPFAM" id="SSF81301">
    <property type="entry name" value="Nucleotidyltransferase"/>
    <property type="match status" value="1"/>
</dbReference>
<dbReference type="InterPro" id="IPR041633">
    <property type="entry name" value="Polbeta"/>
</dbReference>
<evidence type="ECO:0000259" key="1">
    <source>
        <dbReference type="Pfam" id="PF18765"/>
    </source>
</evidence>
<evidence type="ECO:0000313" key="2">
    <source>
        <dbReference type="EMBL" id="KJU87245.1"/>
    </source>
</evidence>
<dbReference type="Gene3D" id="3.30.460.10">
    <property type="entry name" value="Beta Polymerase, domain 2"/>
    <property type="match status" value="1"/>
</dbReference>
<dbReference type="PANTHER" id="PTHR33933:SF1">
    <property type="entry name" value="PROTEIN ADENYLYLTRANSFERASE MNTA-RELATED"/>
    <property type="match status" value="1"/>
</dbReference>
<dbReference type="CDD" id="cd05403">
    <property type="entry name" value="NT_KNTase_like"/>
    <property type="match status" value="1"/>
</dbReference>
<protein>
    <submittedName>
        <fullName evidence="2">DNA polymerase beta subunit</fullName>
    </submittedName>
</protein>
<proteinExistence type="predicted"/>
<organism evidence="2 3">
    <name type="scientific">Candidatus Magnetobacterium bavaricum</name>
    <dbReference type="NCBI Taxonomy" id="29290"/>
    <lineage>
        <taxon>Bacteria</taxon>
        <taxon>Pseudomonadati</taxon>
        <taxon>Nitrospirota</taxon>
        <taxon>Thermodesulfovibrionia</taxon>
        <taxon>Thermodesulfovibrionales</taxon>
        <taxon>Candidatus Magnetobacteriaceae</taxon>
        <taxon>Candidatus Magnetobacterium</taxon>
    </lineage>
</organism>
<reference evidence="2 3" key="1">
    <citation type="submission" date="2015-02" db="EMBL/GenBank/DDBJ databases">
        <title>Single-cell genomics of uncultivated deep-branching MTB reveals a conserved set of magnetosome genes.</title>
        <authorList>
            <person name="Kolinko S."/>
            <person name="Richter M."/>
            <person name="Glockner F.O."/>
            <person name="Brachmann A."/>
            <person name="Schuler D."/>
        </authorList>
    </citation>
    <scope>NUCLEOTIDE SEQUENCE [LARGE SCALE GENOMIC DNA]</scope>
    <source>
        <strain evidence="2">TM-1</strain>
    </source>
</reference>
<dbReference type="Pfam" id="PF18765">
    <property type="entry name" value="Polbeta"/>
    <property type="match status" value="1"/>
</dbReference>
<keyword evidence="3" id="KW-1185">Reference proteome</keyword>
<name>A0A0F3GZC8_9BACT</name>
<comment type="caution">
    <text evidence="2">The sequence shown here is derived from an EMBL/GenBank/DDBJ whole genome shotgun (WGS) entry which is preliminary data.</text>
</comment>
<dbReference type="AlphaFoldDB" id="A0A0F3GZC8"/>
<evidence type="ECO:0000313" key="3">
    <source>
        <dbReference type="Proteomes" id="UP000033423"/>
    </source>
</evidence>
<dbReference type="Proteomes" id="UP000033423">
    <property type="component" value="Unassembled WGS sequence"/>
</dbReference>
<dbReference type="PANTHER" id="PTHR33933">
    <property type="entry name" value="NUCLEOTIDYLTRANSFERASE"/>
    <property type="match status" value="1"/>
</dbReference>
<dbReference type="InterPro" id="IPR043519">
    <property type="entry name" value="NT_sf"/>
</dbReference>
<dbReference type="GO" id="GO:0016779">
    <property type="term" value="F:nucleotidyltransferase activity"/>
    <property type="evidence" value="ECO:0007669"/>
    <property type="project" value="InterPro"/>
</dbReference>
<dbReference type="EMBL" id="LACI01000255">
    <property type="protein sequence ID" value="KJU87245.1"/>
    <property type="molecule type" value="Genomic_DNA"/>
</dbReference>